<dbReference type="PROSITE" id="PS52038">
    <property type="entry name" value="TOPO_IB_2"/>
    <property type="match status" value="1"/>
</dbReference>
<dbReference type="Proteomes" id="UP001500469">
    <property type="component" value="Unassembled WGS sequence"/>
</dbReference>
<dbReference type="EC" id="5.6.2.1" evidence="3"/>
<dbReference type="SUPFAM" id="SSF55869">
    <property type="entry name" value="DNA topoisomerase I domain"/>
    <property type="match status" value="1"/>
</dbReference>
<dbReference type="Pfam" id="PF21338">
    <property type="entry name" value="Top1B_N_bact"/>
    <property type="match status" value="1"/>
</dbReference>
<organism evidence="9 10">
    <name type="scientific">Algoriphagus jejuensis</name>
    <dbReference type="NCBI Taxonomy" id="419934"/>
    <lineage>
        <taxon>Bacteria</taxon>
        <taxon>Pseudomonadati</taxon>
        <taxon>Bacteroidota</taxon>
        <taxon>Cytophagia</taxon>
        <taxon>Cytophagales</taxon>
        <taxon>Cyclobacteriaceae</taxon>
        <taxon>Algoriphagus</taxon>
    </lineage>
</organism>
<dbReference type="PRINTS" id="PR00416">
    <property type="entry name" value="EUTPISMRASEI"/>
</dbReference>
<keyword evidence="10" id="KW-1185">Reference proteome</keyword>
<accession>A0ABN1N292</accession>
<dbReference type="InterPro" id="IPR013500">
    <property type="entry name" value="TopoI_cat_euk"/>
</dbReference>
<name>A0ABN1N292_9BACT</name>
<dbReference type="InterPro" id="IPR001631">
    <property type="entry name" value="TopoI"/>
</dbReference>
<keyword evidence="5" id="KW-0238">DNA-binding</keyword>
<keyword evidence="4" id="KW-0799">Topoisomerase</keyword>
<comment type="caution">
    <text evidence="9">The sequence shown here is derived from an EMBL/GenBank/DDBJ whole genome shotgun (WGS) entry which is preliminary data.</text>
</comment>
<dbReference type="Pfam" id="PF01028">
    <property type="entry name" value="Topoisom_I"/>
    <property type="match status" value="1"/>
</dbReference>
<evidence type="ECO:0000259" key="8">
    <source>
        <dbReference type="Pfam" id="PF21338"/>
    </source>
</evidence>
<evidence type="ECO:0000313" key="9">
    <source>
        <dbReference type="EMBL" id="GAA0879893.1"/>
    </source>
</evidence>
<feature type="domain" description="DNA topoisomerase IB N-terminal" evidence="8">
    <location>
        <begin position="26"/>
        <end position="74"/>
    </location>
</feature>
<dbReference type="InterPro" id="IPR011010">
    <property type="entry name" value="DNA_brk_join_enz"/>
</dbReference>
<dbReference type="Gene3D" id="3.90.15.10">
    <property type="entry name" value="Topoisomerase I, Chain A, domain 3"/>
    <property type="match status" value="1"/>
</dbReference>
<dbReference type="InterPro" id="IPR035447">
    <property type="entry name" value="DNA_topo_I_N_sf"/>
</dbReference>
<evidence type="ECO:0000313" key="10">
    <source>
        <dbReference type="Proteomes" id="UP001500469"/>
    </source>
</evidence>
<reference evidence="9 10" key="1">
    <citation type="journal article" date="2019" name="Int. J. Syst. Evol. Microbiol.">
        <title>The Global Catalogue of Microorganisms (GCM) 10K type strain sequencing project: providing services to taxonomists for standard genome sequencing and annotation.</title>
        <authorList>
            <consortium name="The Broad Institute Genomics Platform"/>
            <consortium name="The Broad Institute Genome Sequencing Center for Infectious Disease"/>
            <person name="Wu L."/>
            <person name="Ma J."/>
        </authorList>
    </citation>
    <scope>NUCLEOTIDE SEQUENCE [LARGE SCALE GENOMIC DNA]</scope>
    <source>
        <strain evidence="9 10">JCM 16112</strain>
    </source>
</reference>
<evidence type="ECO:0000256" key="1">
    <source>
        <dbReference type="ARBA" id="ARBA00000213"/>
    </source>
</evidence>
<proteinExistence type="inferred from homology"/>
<evidence type="ECO:0000256" key="5">
    <source>
        <dbReference type="ARBA" id="ARBA00023125"/>
    </source>
</evidence>
<comment type="similarity">
    <text evidence="2">Belongs to the type IB topoisomerase family.</text>
</comment>
<dbReference type="Gene3D" id="3.30.66.10">
    <property type="entry name" value="DNA topoisomerase I domain"/>
    <property type="match status" value="1"/>
</dbReference>
<protein>
    <recommendedName>
        <fullName evidence="3">DNA topoisomerase</fullName>
        <ecNumber evidence="3">5.6.2.1</ecNumber>
    </recommendedName>
</protein>
<dbReference type="SUPFAM" id="SSF56349">
    <property type="entry name" value="DNA breaking-rejoining enzymes"/>
    <property type="match status" value="1"/>
</dbReference>
<keyword evidence="6" id="KW-0413">Isomerase</keyword>
<dbReference type="InterPro" id="IPR049331">
    <property type="entry name" value="Top1B_N_bact"/>
</dbReference>
<dbReference type="EMBL" id="BAAAFI010000036">
    <property type="protein sequence ID" value="GAA0879893.1"/>
    <property type="molecule type" value="Genomic_DNA"/>
</dbReference>
<evidence type="ECO:0000256" key="2">
    <source>
        <dbReference type="ARBA" id="ARBA00006645"/>
    </source>
</evidence>
<dbReference type="InterPro" id="IPR014711">
    <property type="entry name" value="TopoI_cat_a-hlx-sub_euk"/>
</dbReference>
<feature type="domain" description="DNA topoisomerase I catalytic core eukaryotic-type" evidence="7">
    <location>
        <begin position="92"/>
        <end position="312"/>
    </location>
</feature>
<evidence type="ECO:0000256" key="6">
    <source>
        <dbReference type="ARBA" id="ARBA00023235"/>
    </source>
</evidence>
<comment type="catalytic activity">
    <reaction evidence="1">
        <text>ATP-independent breakage of single-stranded DNA, followed by passage and rejoining.</text>
        <dbReference type="EC" id="5.6.2.1"/>
    </reaction>
</comment>
<evidence type="ECO:0000256" key="4">
    <source>
        <dbReference type="ARBA" id="ARBA00023029"/>
    </source>
</evidence>
<gene>
    <name evidence="9" type="ORF">GCM10009119_28620</name>
</gene>
<sequence>MTDCPEDLVYVGEGFPGFVRKKIGKGFAYLDKKGEKIAKKRVLERIEQLVIPPMWRDVWICKNAKGHLQVTGFDARGRKQYIYHPDWTAFRQDSKYGRLEKFGKKLPQIRKAVERDLRKKGWPREKILALTVMMLDEYFIRIGNKYYEHENKTYGLTTLRRKHIVEEDGKLYLHFKAKSGKDRKIKVESRRLINLIKKMSELPGYEIFKYQDSEGTYHRLQSQDVNQYLAEISGEPFTAKDFRTWGGTVSALDHFQESLEIVKEFPNRKLDVTIIKKVAEVLGNTTAVCRKYYIHPKVMQVLLEGKLERFEKRKLRGVRDPDQLTANEQTAIKILAAKF</sequence>
<dbReference type="Gene3D" id="1.10.132.120">
    <property type="match status" value="1"/>
</dbReference>
<evidence type="ECO:0000259" key="7">
    <source>
        <dbReference type="Pfam" id="PF01028"/>
    </source>
</evidence>
<evidence type="ECO:0000256" key="3">
    <source>
        <dbReference type="ARBA" id="ARBA00012891"/>
    </source>
</evidence>
<dbReference type="RefSeq" id="WP_343852763.1">
    <property type="nucleotide sequence ID" value="NZ_BAAAFI010000036.1"/>
</dbReference>